<organism evidence="2 3">
    <name type="scientific">Portunus trituberculatus</name>
    <name type="common">Swimming crab</name>
    <name type="synonym">Neptunus trituberculatus</name>
    <dbReference type="NCBI Taxonomy" id="210409"/>
    <lineage>
        <taxon>Eukaryota</taxon>
        <taxon>Metazoa</taxon>
        <taxon>Ecdysozoa</taxon>
        <taxon>Arthropoda</taxon>
        <taxon>Crustacea</taxon>
        <taxon>Multicrustacea</taxon>
        <taxon>Malacostraca</taxon>
        <taxon>Eumalacostraca</taxon>
        <taxon>Eucarida</taxon>
        <taxon>Decapoda</taxon>
        <taxon>Pleocyemata</taxon>
        <taxon>Brachyura</taxon>
        <taxon>Eubrachyura</taxon>
        <taxon>Portunoidea</taxon>
        <taxon>Portunidae</taxon>
        <taxon>Portuninae</taxon>
        <taxon>Portunus</taxon>
    </lineage>
</organism>
<gene>
    <name evidence="2" type="ORF">E2C01_054815</name>
</gene>
<sequence length="78" mass="8593">MRTKDIFSKLVAQGELNSGQRERVAVQGPATMHMTAASHRQINGRRDTLLSALRTPSEKRGSVVGGSCNQVNEHQMEM</sequence>
<name>A0A5B7GSY3_PORTR</name>
<dbReference type="EMBL" id="VSRR010017862">
    <property type="protein sequence ID" value="MPC60759.1"/>
    <property type="molecule type" value="Genomic_DNA"/>
</dbReference>
<evidence type="ECO:0000256" key="1">
    <source>
        <dbReference type="SAM" id="MobiDB-lite"/>
    </source>
</evidence>
<evidence type="ECO:0000313" key="3">
    <source>
        <dbReference type="Proteomes" id="UP000324222"/>
    </source>
</evidence>
<evidence type="ECO:0000313" key="2">
    <source>
        <dbReference type="EMBL" id="MPC60759.1"/>
    </source>
</evidence>
<keyword evidence="3" id="KW-1185">Reference proteome</keyword>
<dbReference type="AlphaFoldDB" id="A0A5B7GSY3"/>
<reference evidence="2 3" key="1">
    <citation type="submission" date="2019-05" db="EMBL/GenBank/DDBJ databases">
        <title>Another draft genome of Portunus trituberculatus and its Hox gene families provides insights of decapod evolution.</title>
        <authorList>
            <person name="Jeong J.-H."/>
            <person name="Song I."/>
            <person name="Kim S."/>
            <person name="Choi T."/>
            <person name="Kim D."/>
            <person name="Ryu S."/>
            <person name="Kim W."/>
        </authorList>
    </citation>
    <scope>NUCLEOTIDE SEQUENCE [LARGE SCALE GENOMIC DNA]</scope>
    <source>
        <tissue evidence="2">Muscle</tissue>
    </source>
</reference>
<feature type="compositionally biased region" description="Polar residues" evidence="1">
    <location>
        <begin position="67"/>
        <end position="78"/>
    </location>
</feature>
<dbReference type="Proteomes" id="UP000324222">
    <property type="component" value="Unassembled WGS sequence"/>
</dbReference>
<accession>A0A5B7GSY3</accession>
<feature type="region of interest" description="Disordered" evidence="1">
    <location>
        <begin position="56"/>
        <end position="78"/>
    </location>
</feature>
<comment type="caution">
    <text evidence="2">The sequence shown here is derived from an EMBL/GenBank/DDBJ whole genome shotgun (WGS) entry which is preliminary data.</text>
</comment>
<proteinExistence type="predicted"/>
<protein>
    <submittedName>
        <fullName evidence="2">Uncharacterized protein</fullName>
    </submittedName>
</protein>